<dbReference type="OrthoDB" id="6775558at2759"/>
<dbReference type="AlphaFoldDB" id="U4U4W2"/>
<dbReference type="InterPro" id="IPR041588">
    <property type="entry name" value="Integrase_H2C2"/>
</dbReference>
<reference evidence="3 4" key="1">
    <citation type="journal article" date="2013" name="Genome Biol.">
        <title>Draft genome of the mountain pine beetle, Dendroctonus ponderosae Hopkins, a major forest pest.</title>
        <authorList>
            <person name="Keeling C.I."/>
            <person name="Yuen M.M."/>
            <person name="Liao N.Y."/>
            <person name="Docking T.R."/>
            <person name="Chan S.K."/>
            <person name="Taylor G.A."/>
            <person name="Palmquist D.L."/>
            <person name="Jackman S.D."/>
            <person name="Nguyen A."/>
            <person name="Li M."/>
            <person name="Henderson H."/>
            <person name="Janes J.K."/>
            <person name="Zhao Y."/>
            <person name="Pandoh P."/>
            <person name="Moore R."/>
            <person name="Sperling F.A."/>
            <person name="Huber D.P."/>
            <person name="Birol I."/>
            <person name="Jones S.J."/>
            <person name="Bohlmann J."/>
        </authorList>
    </citation>
    <scope>NUCLEOTIDE SEQUENCE</scope>
</reference>
<evidence type="ECO:0000313" key="3">
    <source>
        <dbReference type="EMBL" id="ERL85010.1"/>
    </source>
</evidence>
<feature type="domain" description="Integrase zinc-binding" evidence="2">
    <location>
        <begin position="89"/>
        <end position="147"/>
    </location>
</feature>
<dbReference type="Gene3D" id="1.10.340.70">
    <property type="match status" value="1"/>
</dbReference>
<dbReference type="Pfam" id="PF17921">
    <property type="entry name" value="Integrase_H2C2"/>
    <property type="match status" value="1"/>
</dbReference>
<dbReference type="InterPro" id="IPR050951">
    <property type="entry name" value="Retrovirus_Pol_polyprotein"/>
</dbReference>
<dbReference type="InterPro" id="IPR036397">
    <property type="entry name" value="RNaseH_sf"/>
</dbReference>
<name>U4U4W2_DENPD</name>
<dbReference type="GO" id="GO:0003676">
    <property type="term" value="F:nucleic acid binding"/>
    <property type="evidence" value="ECO:0007669"/>
    <property type="project" value="InterPro"/>
</dbReference>
<accession>U4U4W2</accession>
<dbReference type="GO" id="GO:0003964">
    <property type="term" value="F:RNA-directed DNA polymerase activity"/>
    <property type="evidence" value="ECO:0007669"/>
    <property type="project" value="UniProtKB-EC"/>
</dbReference>
<proteinExistence type="predicted"/>
<dbReference type="SUPFAM" id="SSF53098">
    <property type="entry name" value="Ribonuclease H-like"/>
    <property type="match status" value="1"/>
</dbReference>
<dbReference type="Gene3D" id="3.30.420.10">
    <property type="entry name" value="Ribonuclease H-like superfamily/Ribonuclease H"/>
    <property type="match status" value="1"/>
</dbReference>
<dbReference type="InterPro" id="IPR012337">
    <property type="entry name" value="RNaseH-like_sf"/>
</dbReference>
<dbReference type="PANTHER" id="PTHR37984:SF5">
    <property type="entry name" value="PROTEIN NYNRIN-LIKE"/>
    <property type="match status" value="1"/>
</dbReference>
<sequence length="353" mass="41056">MLKLEHTLLVMQAHKIVPVGVEGIASVQDCVPPAWSNSTDKWYQQMIHRLEEHPEKYSCWRVEDSLLYKLIGSRHPEFPNSTNRWKLVVPKDHRKDILHRCHGLPTSGHLEIYKTFWRIAERYYWPRMRSDVITYVRRCRVCAQSKVEQKSPAGLMGNRPQITQPWQSISLDFVGPFPRSKQGNTYILVVTDYFSKYGIFLVYGAPQDLTCDNGTPMKSKAFQSLCARYKVNLFYTASYYPRADHTERTNCVIKTMLKSYVQYNRTITDRVPSANTEPQHHVQSRVQGYRETYERVSQRTATARSEYRNRYNLRRRPVTAKLAPEFVGPFIIGKLTGTCTYELQDESGVSKGV</sequence>
<dbReference type="EMBL" id="KB631650">
    <property type="protein sequence ID" value="ERL85010.1"/>
    <property type="molecule type" value="Genomic_DNA"/>
</dbReference>
<evidence type="ECO:0000313" key="4">
    <source>
        <dbReference type="Proteomes" id="UP000030742"/>
    </source>
</evidence>
<dbReference type="PANTHER" id="PTHR37984">
    <property type="entry name" value="PROTEIN CBG26694"/>
    <property type="match status" value="1"/>
</dbReference>
<dbReference type="FunFam" id="1.10.340.70:FF:000001">
    <property type="entry name" value="Retrovirus-related Pol polyprotein from transposon gypsy-like Protein"/>
    <property type="match status" value="1"/>
</dbReference>
<gene>
    <name evidence="3" type="ORF">D910_02433</name>
</gene>
<dbReference type="Proteomes" id="UP000030742">
    <property type="component" value="Unassembled WGS sequence"/>
</dbReference>
<evidence type="ECO:0000259" key="2">
    <source>
        <dbReference type="Pfam" id="PF17921"/>
    </source>
</evidence>
<evidence type="ECO:0000256" key="1">
    <source>
        <dbReference type="ARBA" id="ARBA00012493"/>
    </source>
</evidence>
<protein>
    <recommendedName>
        <fullName evidence="1">RNA-directed DNA polymerase</fullName>
        <ecNumber evidence="1">2.7.7.49</ecNumber>
    </recommendedName>
</protein>
<dbReference type="STRING" id="77166.U4U4W2"/>
<organism evidence="3 4">
    <name type="scientific">Dendroctonus ponderosae</name>
    <name type="common">Mountain pine beetle</name>
    <dbReference type="NCBI Taxonomy" id="77166"/>
    <lineage>
        <taxon>Eukaryota</taxon>
        <taxon>Metazoa</taxon>
        <taxon>Ecdysozoa</taxon>
        <taxon>Arthropoda</taxon>
        <taxon>Hexapoda</taxon>
        <taxon>Insecta</taxon>
        <taxon>Pterygota</taxon>
        <taxon>Neoptera</taxon>
        <taxon>Endopterygota</taxon>
        <taxon>Coleoptera</taxon>
        <taxon>Polyphaga</taxon>
        <taxon>Cucujiformia</taxon>
        <taxon>Curculionidae</taxon>
        <taxon>Scolytinae</taxon>
        <taxon>Dendroctonus</taxon>
    </lineage>
</organism>
<dbReference type="EC" id="2.7.7.49" evidence="1"/>